<evidence type="ECO:0000313" key="6">
    <source>
        <dbReference type="EMBL" id="AKZ32077.1"/>
    </source>
</evidence>
<name>A0A0K2A0K5_9CLOT</name>
<accession>A0A0K2A0K5</accession>
<evidence type="ECO:0000256" key="2">
    <source>
        <dbReference type="ARBA" id="ARBA00023002"/>
    </source>
</evidence>
<dbReference type="Gene3D" id="3.40.50.1970">
    <property type="match status" value="1"/>
</dbReference>
<evidence type="ECO:0000256" key="1">
    <source>
        <dbReference type="ARBA" id="ARBA00007358"/>
    </source>
</evidence>
<dbReference type="InterPro" id="IPR044731">
    <property type="entry name" value="BDH-like"/>
</dbReference>
<keyword evidence="2 6" id="KW-0560">Oxidoreductase</keyword>
<dbReference type="GO" id="GO:1990002">
    <property type="term" value="F:methylglyoxal reductase (NADPH) (acetol producing) activity"/>
    <property type="evidence" value="ECO:0007669"/>
    <property type="project" value="TreeGrafter"/>
</dbReference>
<dbReference type="EC" id="1.1.1.-" evidence="6"/>
<dbReference type="PROSITE" id="PS00913">
    <property type="entry name" value="ADH_IRON_1"/>
    <property type="match status" value="1"/>
</dbReference>
<dbReference type="PANTHER" id="PTHR43633">
    <property type="entry name" value="ALCOHOL DEHYDROGENASE YQHD"/>
    <property type="match status" value="1"/>
</dbReference>
<reference evidence="6" key="2">
    <citation type="submission" date="2015-08" db="EMBL/GenBank/DDBJ databases">
        <authorList>
            <person name="Babu N.S."/>
            <person name="Beckwith C.J."/>
            <person name="Beseler K.G."/>
            <person name="Brison A."/>
            <person name="Carone J.V."/>
            <person name="Caskin T.P."/>
            <person name="Diamond M."/>
            <person name="Durham M.E."/>
            <person name="Foxe J.M."/>
            <person name="Go M."/>
            <person name="Henderson B.A."/>
            <person name="Jones I.B."/>
            <person name="McGettigan J.A."/>
            <person name="Micheletti S.J."/>
            <person name="Nasrallah M.E."/>
            <person name="Ortiz D."/>
            <person name="Piller C.R."/>
            <person name="Privatt S.R."/>
            <person name="Schneider S.L."/>
            <person name="Sharp S."/>
            <person name="Smith T.C."/>
            <person name="Stanton J.D."/>
            <person name="Ullery H.E."/>
            <person name="Wilson R.J."/>
            <person name="Serrano M.G."/>
            <person name="Buck G."/>
            <person name="Lee V."/>
            <person name="Wang Y."/>
            <person name="Carvalho R."/>
            <person name="Voegtly L."/>
            <person name="Shi R."/>
            <person name="Duckworth R."/>
            <person name="Johnson A."/>
            <person name="Loviza R."/>
            <person name="Walstead R."/>
            <person name="Shah Z."/>
            <person name="Kiflezghi M."/>
            <person name="Wade K."/>
            <person name="Ball S.L."/>
            <person name="Bradley K.W."/>
            <person name="Asai D.J."/>
            <person name="Bowman C.A."/>
            <person name="Russell D.A."/>
            <person name="Pope W.H."/>
            <person name="Jacobs-Sera D."/>
            <person name="Hendrix R.W."/>
            <person name="Hatfull G.F."/>
        </authorList>
    </citation>
    <scope>NUCLEOTIDE SEQUENCE</scope>
    <source>
        <strain evidence="6">BOH3</strain>
    </source>
</reference>
<organism evidence="6">
    <name type="scientific">Clostridium sp. BOH3</name>
    <dbReference type="NCBI Taxonomy" id="1495633"/>
    <lineage>
        <taxon>Bacteria</taxon>
        <taxon>Bacillati</taxon>
        <taxon>Bacillota</taxon>
        <taxon>Clostridia</taxon>
        <taxon>Eubacteriales</taxon>
        <taxon>Clostridiaceae</taxon>
        <taxon>Clostridium</taxon>
    </lineage>
</organism>
<comment type="similarity">
    <text evidence="1">Belongs to the iron-containing alcohol dehydrogenase family.</text>
</comment>
<protein>
    <submittedName>
        <fullName evidence="6">NADH-dependent butanol dehydrogenase A</fullName>
        <ecNumber evidence="6">1.1.1.-</ecNumber>
    </submittedName>
</protein>
<dbReference type="CDD" id="cd08187">
    <property type="entry name" value="BDH"/>
    <property type="match status" value="1"/>
</dbReference>
<dbReference type="AlphaFoldDB" id="A0A0K2A0K5"/>
<dbReference type="FunFam" id="1.20.1090.10:FF:000009">
    <property type="entry name" value="NADH-dependent butanol dehydrogenase"/>
    <property type="match status" value="1"/>
</dbReference>
<feature type="domain" description="Fe-containing alcohol dehydrogenase-like C-terminal" evidence="5">
    <location>
        <begin position="188"/>
        <end position="389"/>
    </location>
</feature>
<evidence type="ECO:0000256" key="3">
    <source>
        <dbReference type="ARBA" id="ARBA00023027"/>
    </source>
</evidence>
<dbReference type="SMR" id="A0A0K2A0K5"/>
<dbReference type="GO" id="GO:1990362">
    <property type="term" value="F:butanol dehydrogenase (NAD+) activity"/>
    <property type="evidence" value="ECO:0007669"/>
    <property type="project" value="InterPro"/>
</dbReference>
<dbReference type="GO" id="GO:0008106">
    <property type="term" value="F:alcohol dehydrogenase (NADP+) activity"/>
    <property type="evidence" value="ECO:0007669"/>
    <property type="project" value="TreeGrafter"/>
</dbReference>
<dbReference type="GO" id="GO:0046872">
    <property type="term" value="F:metal ion binding"/>
    <property type="evidence" value="ECO:0007669"/>
    <property type="project" value="InterPro"/>
</dbReference>
<keyword evidence="3" id="KW-0520">NAD</keyword>
<dbReference type="Pfam" id="PF25137">
    <property type="entry name" value="ADH_Fe_C"/>
    <property type="match status" value="1"/>
</dbReference>
<reference evidence="6" key="1">
    <citation type="journal article" date="2015" name="Biotechnol. Biofuels">
        <title>Enhanced direct fermentation of cassava to butanol by Clostridium species strain BOH3 in cofactor-mediated medium.</title>
        <authorList>
            <person name="Li T."/>
            <person name="Yan Y."/>
            <person name="He J."/>
        </authorList>
    </citation>
    <scope>NUCLEOTIDE SEQUENCE</scope>
    <source>
        <strain evidence="6">BOH3</strain>
    </source>
</reference>
<dbReference type="InterPro" id="IPR001670">
    <property type="entry name" value="ADH_Fe/GldA"/>
</dbReference>
<dbReference type="FunFam" id="3.40.50.1970:FF:000003">
    <property type="entry name" value="Alcohol dehydrogenase, iron-containing"/>
    <property type="match status" value="1"/>
</dbReference>
<proteinExistence type="inferred from homology"/>
<evidence type="ECO:0000259" key="5">
    <source>
        <dbReference type="Pfam" id="PF25137"/>
    </source>
</evidence>
<dbReference type="InterPro" id="IPR018211">
    <property type="entry name" value="ADH_Fe_CS"/>
</dbReference>
<sequence length="389" mass="42982">MLSFDYSIPTKVFFGKGKIDVIGEEIKKYGSRVLIVYGGGSIKRNGIYDRATAILKENNIAFYELSGVEPNPRITTVKKGIEICRENNVDLVLAIGGGSAIDCSKVIAAGVYYDGDTWDMVKDPSKITKVLPIASILTLSATGSEMDQIAVISNMETNEKLGVGHDDMRPKFSVLDPTYTFTVPKNQTAAGTADIMSHTFESYFSGVEGAYVQDGIAEAILRTCIKYGKIAMEKTDDYEARANLMWASSLAINGLLSLGKDRKWSCHPMEHELSAYYDITHGVGLAILTPNWMEYILNDDTLHKFVSYGINVWGIDKNKDNYEIAREAIKNTREYFNSLGIPSKLREVGIGKDKLELMAKQAVRNSGGTIGSLRPINAEDVLEIFKKSY</sequence>
<dbReference type="GO" id="GO:0005829">
    <property type="term" value="C:cytosol"/>
    <property type="evidence" value="ECO:0007669"/>
    <property type="project" value="TreeGrafter"/>
</dbReference>
<feature type="domain" description="Alcohol dehydrogenase iron-type/glycerol dehydrogenase GldA" evidence="4">
    <location>
        <begin position="9"/>
        <end position="177"/>
    </location>
</feature>
<gene>
    <name evidence="6" type="primary">bdhA</name>
</gene>
<dbReference type="InterPro" id="IPR056798">
    <property type="entry name" value="ADH_Fe_C"/>
</dbReference>
<dbReference type="Gene3D" id="1.20.1090.10">
    <property type="entry name" value="Dehydroquinate synthase-like - alpha domain"/>
    <property type="match status" value="1"/>
</dbReference>
<dbReference type="PROSITE" id="PS00060">
    <property type="entry name" value="ADH_IRON_2"/>
    <property type="match status" value="1"/>
</dbReference>
<dbReference type="SUPFAM" id="SSF56796">
    <property type="entry name" value="Dehydroquinate synthase-like"/>
    <property type="match status" value="1"/>
</dbReference>
<evidence type="ECO:0000259" key="4">
    <source>
        <dbReference type="Pfam" id="PF00465"/>
    </source>
</evidence>
<dbReference type="EMBL" id="KT362053">
    <property type="protein sequence ID" value="AKZ32077.1"/>
    <property type="molecule type" value="Genomic_DNA"/>
</dbReference>
<dbReference type="Pfam" id="PF00465">
    <property type="entry name" value="Fe-ADH"/>
    <property type="match status" value="1"/>
</dbReference>
<dbReference type="PANTHER" id="PTHR43633:SF1">
    <property type="entry name" value="ALCOHOL DEHYDROGENASE YQHD"/>
    <property type="match status" value="1"/>
</dbReference>